<dbReference type="InterPro" id="IPR011990">
    <property type="entry name" value="TPR-like_helical_dom_sf"/>
</dbReference>
<dbReference type="Gene3D" id="1.25.40.10">
    <property type="entry name" value="Tetratricopeptide repeat domain"/>
    <property type="match status" value="1"/>
</dbReference>
<feature type="domain" description="SET" evidence="1">
    <location>
        <begin position="339"/>
        <end position="516"/>
    </location>
</feature>
<keyword evidence="3" id="KW-1185">Reference proteome</keyword>
<name>A0A3M7M4A8_9PLEO</name>
<proteinExistence type="predicted"/>
<evidence type="ECO:0000259" key="1">
    <source>
        <dbReference type="PROSITE" id="PS50280"/>
    </source>
</evidence>
<protein>
    <submittedName>
        <fullName evidence="2">TPR domain</fullName>
    </submittedName>
</protein>
<dbReference type="Proteomes" id="UP000265663">
    <property type="component" value="Unassembled WGS sequence"/>
</dbReference>
<dbReference type="CDD" id="cd20071">
    <property type="entry name" value="SET_SMYD"/>
    <property type="match status" value="1"/>
</dbReference>
<accession>A0A3M7M4A8</accession>
<dbReference type="Gene3D" id="2.170.270.10">
    <property type="entry name" value="SET domain"/>
    <property type="match status" value="1"/>
</dbReference>
<organism evidence="2 3">
    <name type="scientific">Pyrenophora seminiperda CCB06</name>
    <dbReference type="NCBI Taxonomy" id="1302712"/>
    <lineage>
        <taxon>Eukaryota</taxon>
        <taxon>Fungi</taxon>
        <taxon>Dikarya</taxon>
        <taxon>Ascomycota</taxon>
        <taxon>Pezizomycotina</taxon>
        <taxon>Dothideomycetes</taxon>
        <taxon>Pleosporomycetidae</taxon>
        <taxon>Pleosporales</taxon>
        <taxon>Pleosporineae</taxon>
        <taxon>Pleosporaceae</taxon>
        <taxon>Pyrenophora</taxon>
    </lineage>
</organism>
<dbReference type="PANTHER" id="PTHR47643:SF2">
    <property type="entry name" value="TPR DOMAIN PROTEIN (AFU_ORTHOLOGUE AFUA_5G12710)"/>
    <property type="match status" value="1"/>
</dbReference>
<dbReference type="AlphaFoldDB" id="A0A3M7M4A8"/>
<sequence>MRRSISIAFVSYLATQHYPNITRTTGYSNIHSFLRFIVSTMKQSNEIRIEPASIVAGPYLPCTTSVDNLEPLSIRQLSTFSHHLGNYLILRTIEPLKDIPGSTGISVMVEDQDGDNTRLQLCRQRGENSCAATDLVGKDSILIIKEPHFASEDFGLRVDHLSDVMFLNKGHPKVPLSWQPQPSEKAKSAHTLRLEGNILIGLKWWWKAIQVYSSAIARSSTLSEIEMIKRNRSLAYLNTQQYDAALLDTGFPHFGKDPSYNALIRAAQALYQLARFEQCREVAERLYEEFPNDDDALTTFNRVLDRCIESRSGTFDFKLLQLEAKKRTPPQLDHATYMGPIEVRETELSGRGLFATKPMKVGDLILCEKAYASAYYKKTEGFFEDPRRSLKVSVTQKLYTNPSTASDFFSLYHGDAKAMDVLFVDGKPVIDTFLVNRIIDMNAFPCPVSTLNIQRDYIADNLPDPTAFNSRGLWIKASYFNHNCLSNVAQSYIGDMVIMRAARDLDAGTELTIAYAVPHEQADMKMLFEKWDFICSCARCSDIKNTEASVIAERQRLDALLKDLISSAPSTHDYAIRIKKVEGLLRDFNNTYRLPAGDVPRLSLIQQVHLYLIRVHMGRGEFKKTLECVGNLLTSLGFTFYGLDDTSEDFKITRWGMIPHSLMEGFHNAREAFAGLKLEKKSQQAKHYAKLAYLLIVGEDTSFEKSYSFTVS</sequence>
<reference evidence="2 3" key="1">
    <citation type="journal article" date="2014" name="PLoS ONE">
        <title>De novo Genome Assembly of the Fungal Plant Pathogen Pyrenophora semeniperda.</title>
        <authorList>
            <person name="Soliai M.M."/>
            <person name="Meyer S.E."/>
            <person name="Udall J.A."/>
            <person name="Elzinga D.E."/>
            <person name="Hermansen R.A."/>
            <person name="Bodily P.M."/>
            <person name="Hart A.A."/>
            <person name="Coleman C.E."/>
        </authorList>
    </citation>
    <scope>NUCLEOTIDE SEQUENCE [LARGE SCALE GENOMIC DNA]</scope>
    <source>
        <strain evidence="2 3">CCB06</strain>
        <tissue evidence="2">Mycelium</tissue>
    </source>
</reference>
<evidence type="ECO:0000313" key="2">
    <source>
        <dbReference type="EMBL" id="RMZ69230.1"/>
    </source>
</evidence>
<dbReference type="PROSITE" id="PS50280">
    <property type="entry name" value="SET"/>
    <property type="match status" value="1"/>
</dbReference>
<dbReference type="InterPro" id="IPR046341">
    <property type="entry name" value="SET_dom_sf"/>
</dbReference>
<dbReference type="OrthoDB" id="438641at2759"/>
<evidence type="ECO:0000313" key="3">
    <source>
        <dbReference type="Proteomes" id="UP000265663"/>
    </source>
</evidence>
<dbReference type="SMART" id="SM00317">
    <property type="entry name" value="SET"/>
    <property type="match status" value="1"/>
</dbReference>
<dbReference type="InterPro" id="IPR001214">
    <property type="entry name" value="SET_dom"/>
</dbReference>
<gene>
    <name evidence="2" type="ORF">GMOD_00003171</name>
</gene>
<dbReference type="EMBL" id="KE747817">
    <property type="protein sequence ID" value="RMZ69230.1"/>
    <property type="molecule type" value="Genomic_DNA"/>
</dbReference>
<dbReference type="Pfam" id="PF00856">
    <property type="entry name" value="SET"/>
    <property type="match status" value="1"/>
</dbReference>
<dbReference type="SUPFAM" id="SSF48452">
    <property type="entry name" value="TPR-like"/>
    <property type="match status" value="1"/>
</dbReference>
<dbReference type="PANTHER" id="PTHR47643">
    <property type="entry name" value="TPR DOMAIN PROTEIN (AFU_ORTHOLOGUE AFUA_5G12710)"/>
    <property type="match status" value="1"/>
</dbReference>
<dbReference type="SUPFAM" id="SSF82199">
    <property type="entry name" value="SET domain"/>
    <property type="match status" value="1"/>
</dbReference>
<dbReference type="InterPro" id="IPR053209">
    <property type="entry name" value="Gramillin-biosynth_MTr"/>
</dbReference>